<evidence type="ECO:0000313" key="13">
    <source>
        <dbReference type="EMBL" id="MBB6557496.1"/>
    </source>
</evidence>
<evidence type="ECO:0000313" key="14">
    <source>
        <dbReference type="Proteomes" id="UP000575083"/>
    </source>
</evidence>
<evidence type="ECO:0000256" key="4">
    <source>
        <dbReference type="ARBA" id="ARBA00022452"/>
    </source>
</evidence>
<accession>A0A7X0P9H3</accession>
<evidence type="ECO:0000259" key="12">
    <source>
        <dbReference type="Pfam" id="PF13609"/>
    </source>
</evidence>
<comment type="subcellular location">
    <subcellularLocation>
        <location evidence="1">Cell outer membrane</location>
        <topology evidence="1">Multi-pass membrane protein</topology>
    </subcellularLocation>
</comment>
<dbReference type="GO" id="GO:0009279">
    <property type="term" value="C:cell outer membrane"/>
    <property type="evidence" value="ECO:0007669"/>
    <property type="project" value="UniProtKB-SubCell"/>
</dbReference>
<keyword evidence="10" id="KW-0998">Cell outer membrane</keyword>
<dbReference type="Proteomes" id="UP000575083">
    <property type="component" value="Unassembled WGS sequence"/>
</dbReference>
<dbReference type="PANTHER" id="PTHR34501:SF9">
    <property type="entry name" value="MAJOR OUTER MEMBRANE PROTEIN P.IA"/>
    <property type="match status" value="1"/>
</dbReference>
<dbReference type="PANTHER" id="PTHR34501">
    <property type="entry name" value="PROTEIN YDDL-RELATED"/>
    <property type="match status" value="1"/>
</dbReference>
<evidence type="ECO:0000256" key="1">
    <source>
        <dbReference type="ARBA" id="ARBA00004571"/>
    </source>
</evidence>
<dbReference type="Pfam" id="PF13609">
    <property type="entry name" value="Porin_4"/>
    <property type="match status" value="1"/>
</dbReference>
<keyword evidence="7" id="KW-0406">Ion transport</keyword>
<dbReference type="GO" id="GO:0046930">
    <property type="term" value="C:pore complex"/>
    <property type="evidence" value="ECO:0007669"/>
    <property type="project" value="UniProtKB-KW"/>
</dbReference>
<dbReference type="Gene3D" id="2.40.160.10">
    <property type="entry name" value="Porin"/>
    <property type="match status" value="1"/>
</dbReference>
<evidence type="ECO:0000256" key="6">
    <source>
        <dbReference type="ARBA" id="ARBA00022729"/>
    </source>
</evidence>
<comment type="caution">
    <text evidence="13">The sequence shown here is derived from an EMBL/GenBank/DDBJ whole genome shotgun (WGS) entry which is preliminary data.</text>
</comment>
<dbReference type="AlphaFoldDB" id="A0A7X0P9H3"/>
<dbReference type="InterPro" id="IPR023614">
    <property type="entry name" value="Porin_dom_sf"/>
</dbReference>
<dbReference type="PRINTS" id="PR00184">
    <property type="entry name" value="NEISSPPORIN"/>
</dbReference>
<evidence type="ECO:0000256" key="11">
    <source>
        <dbReference type="SAM" id="SignalP"/>
    </source>
</evidence>
<dbReference type="GO" id="GO:0006811">
    <property type="term" value="P:monoatomic ion transport"/>
    <property type="evidence" value="ECO:0007669"/>
    <property type="project" value="UniProtKB-KW"/>
</dbReference>
<keyword evidence="6 11" id="KW-0732">Signal</keyword>
<dbReference type="RefSeq" id="WP_184854952.1">
    <property type="nucleotide sequence ID" value="NZ_JACHLK010000001.1"/>
</dbReference>
<evidence type="ECO:0000256" key="2">
    <source>
        <dbReference type="ARBA" id="ARBA00011233"/>
    </source>
</evidence>
<gene>
    <name evidence="13" type="ORF">HNP48_000160</name>
</gene>
<sequence>MKNIPLLLALVGAATTAHAQSSVTLTGTVDIGVNYAKGSEASRTQMMSGGNATSKLVFRGQEDLGGGMYAMFWLESGLNADSGIFQPTNTNNQPSGATPAATGLTFNRRSIVGIGGNWGAIHLGREWSPTYVMYTSKFDPFALGAGLALNYSGGINPNQLRASNAIAYLSPTVLGGFSLNAQHWRGENLSGTATAGDGTGGGARISYDNGPFSAAAVLLRTKYAAGDAIYRVVGTAYDFGFARFSFNLNKDQQGTLKQDGWMAGVTVPVGETQLRASYSSIKSNQTGEPEGKKLAVGAVYNLSKRTALYTTVASIRNSGGASFTFTGATTAVNRSATAIDLGLRHNF</sequence>
<dbReference type="SUPFAM" id="SSF56935">
    <property type="entry name" value="Porins"/>
    <property type="match status" value="1"/>
</dbReference>
<evidence type="ECO:0000256" key="5">
    <source>
        <dbReference type="ARBA" id="ARBA00022692"/>
    </source>
</evidence>
<dbReference type="InterPro" id="IPR033900">
    <property type="entry name" value="Gram_neg_porin_domain"/>
</dbReference>
<dbReference type="InterPro" id="IPR002299">
    <property type="entry name" value="Porin_Neis"/>
</dbReference>
<dbReference type="InterPro" id="IPR050298">
    <property type="entry name" value="Gram-neg_bact_OMP"/>
</dbReference>
<evidence type="ECO:0000256" key="3">
    <source>
        <dbReference type="ARBA" id="ARBA00022448"/>
    </source>
</evidence>
<feature type="signal peptide" evidence="11">
    <location>
        <begin position="1"/>
        <end position="19"/>
    </location>
</feature>
<dbReference type="EMBL" id="JACHLK010000001">
    <property type="protein sequence ID" value="MBB6557496.1"/>
    <property type="molecule type" value="Genomic_DNA"/>
</dbReference>
<dbReference type="CDD" id="cd00342">
    <property type="entry name" value="gram_neg_porins"/>
    <property type="match status" value="1"/>
</dbReference>
<evidence type="ECO:0000256" key="9">
    <source>
        <dbReference type="ARBA" id="ARBA00023136"/>
    </source>
</evidence>
<evidence type="ECO:0000256" key="7">
    <source>
        <dbReference type="ARBA" id="ARBA00023065"/>
    </source>
</evidence>
<dbReference type="GO" id="GO:0015288">
    <property type="term" value="F:porin activity"/>
    <property type="evidence" value="ECO:0007669"/>
    <property type="project" value="UniProtKB-KW"/>
</dbReference>
<keyword evidence="3" id="KW-0813">Transport</keyword>
<reference evidence="13 14" key="1">
    <citation type="submission" date="2020-08" db="EMBL/GenBank/DDBJ databases">
        <title>Functional genomics of gut bacteria from endangered species of beetles.</title>
        <authorList>
            <person name="Carlos-Shanley C."/>
        </authorList>
    </citation>
    <scope>NUCLEOTIDE SEQUENCE [LARGE SCALE GENOMIC DNA]</scope>
    <source>
        <strain evidence="13 14">S00198</strain>
    </source>
</reference>
<evidence type="ECO:0000256" key="8">
    <source>
        <dbReference type="ARBA" id="ARBA00023114"/>
    </source>
</evidence>
<comment type="subunit">
    <text evidence="2">Homotrimer.</text>
</comment>
<keyword evidence="9" id="KW-0472">Membrane</keyword>
<keyword evidence="8" id="KW-0626">Porin</keyword>
<proteinExistence type="predicted"/>
<feature type="chain" id="PRO_5031298330" evidence="11">
    <location>
        <begin position="20"/>
        <end position="347"/>
    </location>
</feature>
<keyword evidence="5" id="KW-0812">Transmembrane</keyword>
<name>A0A7X0P9H3_9BURK</name>
<keyword evidence="14" id="KW-1185">Reference proteome</keyword>
<feature type="domain" description="Porin" evidence="12">
    <location>
        <begin position="8"/>
        <end position="319"/>
    </location>
</feature>
<keyword evidence="4" id="KW-1134">Transmembrane beta strand</keyword>
<organism evidence="13 14">
    <name type="scientific">Acidovorax soli</name>
    <dbReference type="NCBI Taxonomy" id="592050"/>
    <lineage>
        <taxon>Bacteria</taxon>
        <taxon>Pseudomonadati</taxon>
        <taxon>Pseudomonadota</taxon>
        <taxon>Betaproteobacteria</taxon>
        <taxon>Burkholderiales</taxon>
        <taxon>Comamonadaceae</taxon>
        <taxon>Acidovorax</taxon>
    </lineage>
</organism>
<evidence type="ECO:0000256" key="10">
    <source>
        <dbReference type="ARBA" id="ARBA00023237"/>
    </source>
</evidence>
<protein>
    <submittedName>
        <fullName evidence="13">Putative porin</fullName>
    </submittedName>
</protein>